<dbReference type="SUPFAM" id="SSF55154">
    <property type="entry name" value="CYTH-like phosphatases"/>
    <property type="match status" value="1"/>
</dbReference>
<evidence type="ECO:0000259" key="1">
    <source>
        <dbReference type="PROSITE" id="PS51707"/>
    </source>
</evidence>
<dbReference type="PANTHER" id="PTHR39569:SF1">
    <property type="entry name" value="INORGANIC TRIPHOSPHATASE"/>
    <property type="match status" value="1"/>
</dbReference>
<dbReference type="Proteomes" id="UP001548590">
    <property type="component" value="Unassembled WGS sequence"/>
</dbReference>
<dbReference type="Gene3D" id="2.40.320.10">
    <property type="entry name" value="Hypothetical Protein Pfu-838710-001"/>
    <property type="match status" value="1"/>
</dbReference>
<dbReference type="InterPro" id="IPR038186">
    <property type="entry name" value="CHAD_dom_sf"/>
</dbReference>
<dbReference type="Gene3D" id="1.40.20.10">
    <property type="entry name" value="CHAD domain"/>
    <property type="match status" value="1"/>
</dbReference>
<gene>
    <name evidence="3" type="ORF">ABVT11_12210</name>
</gene>
<feature type="domain" description="CYTH" evidence="1">
    <location>
        <begin position="2"/>
        <end position="201"/>
    </location>
</feature>
<evidence type="ECO:0000313" key="3">
    <source>
        <dbReference type="EMBL" id="MET1490591.1"/>
    </source>
</evidence>
<organism evidence="3 4">
    <name type="scientific">Uliginosibacterium paludis</name>
    <dbReference type="NCBI Taxonomy" id="1615952"/>
    <lineage>
        <taxon>Bacteria</taxon>
        <taxon>Pseudomonadati</taxon>
        <taxon>Pseudomonadota</taxon>
        <taxon>Betaproteobacteria</taxon>
        <taxon>Rhodocyclales</taxon>
        <taxon>Zoogloeaceae</taxon>
        <taxon>Uliginosibacterium</taxon>
    </lineage>
</organism>
<dbReference type="Pfam" id="PF05235">
    <property type="entry name" value="CHAD"/>
    <property type="match status" value="1"/>
</dbReference>
<dbReference type="InterPro" id="IPR007899">
    <property type="entry name" value="CHAD_dom"/>
</dbReference>
<proteinExistence type="predicted"/>
<dbReference type="RefSeq" id="WP_345927698.1">
    <property type="nucleotide sequence ID" value="NZ_JBDIVF010000004.1"/>
</dbReference>
<dbReference type="PROSITE" id="PS51708">
    <property type="entry name" value="CHAD"/>
    <property type="match status" value="1"/>
</dbReference>
<reference evidence="3 4" key="1">
    <citation type="submission" date="2024-07" db="EMBL/GenBank/DDBJ databases">
        <title>Uliginosibacterium paludis KCTC:42655.</title>
        <authorList>
            <person name="Kim M.K."/>
        </authorList>
    </citation>
    <scope>NUCLEOTIDE SEQUENCE [LARGE SCALE GENOMIC DNA]</scope>
    <source>
        <strain evidence="3 4">KCTC 42655</strain>
    </source>
</reference>
<evidence type="ECO:0000259" key="2">
    <source>
        <dbReference type="PROSITE" id="PS51708"/>
    </source>
</evidence>
<keyword evidence="4" id="KW-1185">Reference proteome</keyword>
<dbReference type="InterPro" id="IPR023577">
    <property type="entry name" value="CYTH_domain"/>
</dbReference>
<dbReference type="SMART" id="SM00880">
    <property type="entry name" value="CHAD"/>
    <property type="match status" value="1"/>
</dbReference>
<comment type="caution">
    <text evidence="3">The sequence shown here is derived from an EMBL/GenBank/DDBJ whole genome shotgun (WGS) entry which is preliminary data.</text>
</comment>
<name>A0ABV2CRP6_9RHOO</name>
<dbReference type="Pfam" id="PF01928">
    <property type="entry name" value="CYTH"/>
    <property type="match status" value="1"/>
</dbReference>
<sequence>MAREIELKLAFPPEALDAVLAHPLLAGAARQGSRKTLINTYFDTPDLALSAKRIALRTRKSGENWLQTVKCAAESFGGLSSRPEWEKAFSGEFDFSDVEATEVRRTLEKHHAALVPLFSTDFVRDTLKLEPRDGVSILVMIDRGEISAAGRQTLISELELELVSGDADDLLELACALASGLPLIPFDPSKAARGYQLFHDTPVTPQSSLIDPVPDDADVLDSFRQRALVCLSAWSANHHGALSYPDPEFIHQLRVSLTRLRGLLRIFEPALPEGFADDWRARLQALSQSLGPLRSSQVLCDELILPATEDDVDGYLPPLARHAEQWRESALAEVRLQLAAAGAGMLALEFHRALLALPANSASLTGTLRRQAARHLHEKAQAQLERVCSERSNESLHALRILIKQLRLVCELAPRKPHKAVSRRLRALADLQSRLGRLNDLADALPVLGRWVSSDPRFAAPVAFLTGWHAATSLKLRRTILRRAGLVLADAGWQDEKAGASRKKPSHH</sequence>
<dbReference type="PANTHER" id="PTHR39569">
    <property type="entry name" value="INORGANIC TRIPHOSPHATASE"/>
    <property type="match status" value="1"/>
</dbReference>
<feature type="domain" description="CHAD" evidence="2">
    <location>
        <begin position="216"/>
        <end position="498"/>
    </location>
</feature>
<dbReference type="EMBL" id="JBEWLZ010000006">
    <property type="protein sequence ID" value="MET1490591.1"/>
    <property type="molecule type" value="Genomic_DNA"/>
</dbReference>
<dbReference type="CDD" id="cd07756">
    <property type="entry name" value="CYTH-like_Pase_CHAD"/>
    <property type="match status" value="1"/>
</dbReference>
<dbReference type="PROSITE" id="PS51707">
    <property type="entry name" value="CYTH"/>
    <property type="match status" value="1"/>
</dbReference>
<evidence type="ECO:0000313" key="4">
    <source>
        <dbReference type="Proteomes" id="UP001548590"/>
    </source>
</evidence>
<dbReference type="InterPro" id="IPR033469">
    <property type="entry name" value="CYTH-like_dom_sf"/>
</dbReference>
<accession>A0ABV2CRP6</accession>
<protein>
    <submittedName>
        <fullName evidence="3">CYTH and CHAD domain-containing protein</fullName>
    </submittedName>
</protein>
<dbReference type="SMART" id="SM01118">
    <property type="entry name" value="CYTH"/>
    <property type="match status" value="1"/>
</dbReference>
<dbReference type="InterPro" id="IPR039013">
    <property type="entry name" value="YgiF"/>
</dbReference>